<evidence type="ECO:0000313" key="1">
    <source>
        <dbReference type="EMBL" id="RAX37349.1"/>
    </source>
</evidence>
<dbReference type="Proteomes" id="UP000251205">
    <property type="component" value="Unassembled WGS sequence"/>
</dbReference>
<comment type="caution">
    <text evidence="1">The sequence shown here is derived from an EMBL/GenBank/DDBJ whole genome shotgun (WGS) entry which is preliminary data.</text>
</comment>
<protein>
    <submittedName>
        <fullName evidence="1">Uncharacterized protein</fullName>
    </submittedName>
</protein>
<organism evidence="1 2">
    <name type="scientific">Rhizobium tropici</name>
    <dbReference type="NCBI Taxonomy" id="398"/>
    <lineage>
        <taxon>Bacteria</taxon>
        <taxon>Pseudomonadati</taxon>
        <taxon>Pseudomonadota</taxon>
        <taxon>Alphaproteobacteria</taxon>
        <taxon>Hyphomicrobiales</taxon>
        <taxon>Rhizobiaceae</taxon>
        <taxon>Rhizobium/Agrobacterium group</taxon>
        <taxon>Rhizobium</taxon>
    </lineage>
</organism>
<evidence type="ECO:0000313" key="2">
    <source>
        <dbReference type="Proteomes" id="UP000251205"/>
    </source>
</evidence>
<sequence length="68" mass="7416">MLAEAVVEWYSFYEVPPDDEASSALVGAALDFFRDGYQTTEDIAVMLIGTYIGIWSTKVNAPTSAAIH</sequence>
<name>A0A329Y0A8_RHITR</name>
<proteinExistence type="predicted"/>
<dbReference type="OrthoDB" id="8389895at2"/>
<reference evidence="1 2" key="1">
    <citation type="submission" date="2018-06" db="EMBL/GenBank/DDBJ databases">
        <title>Whole Genome Sequence of an efficient microsymbiont, Rhizobium tropici.</title>
        <authorList>
            <person name="Srinivasan R."/>
            <person name="Singh H.V."/>
            <person name="Srivastava R."/>
            <person name="Kumari B."/>
            <person name="Radhakrishna A."/>
        </authorList>
    </citation>
    <scope>NUCLEOTIDE SEQUENCE [LARGE SCALE GENOMIC DNA]</scope>
    <source>
        <strain evidence="1 2">IGFRI Rhizo-19</strain>
    </source>
</reference>
<dbReference type="EMBL" id="QMKK01000061">
    <property type="protein sequence ID" value="RAX37349.1"/>
    <property type="molecule type" value="Genomic_DNA"/>
</dbReference>
<accession>A0A329Y0A8</accession>
<gene>
    <name evidence="1" type="ORF">DQ393_31550</name>
</gene>
<dbReference type="AlphaFoldDB" id="A0A329Y0A8"/>
<dbReference type="RefSeq" id="WP_112345614.1">
    <property type="nucleotide sequence ID" value="NZ_QMKK01000061.1"/>
</dbReference>